<dbReference type="InterPro" id="IPR027417">
    <property type="entry name" value="P-loop_NTPase"/>
</dbReference>
<accession>A0AAN8YLE1</accession>
<protein>
    <submittedName>
        <fullName evidence="1">Uncharacterized protein</fullName>
    </submittedName>
</protein>
<comment type="caution">
    <text evidence="1">The sequence shown here is derived from an EMBL/GenBank/DDBJ whole genome shotgun (WGS) entry which is preliminary data.</text>
</comment>
<gene>
    <name evidence="1" type="ORF">RDI58_006711</name>
</gene>
<keyword evidence="2" id="KW-1185">Reference proteome</keyword>
<dbReference type="AlphaFoldDB" id="A0AAN8YLE1"/>
<evidence type="ECO:0000313" key="2">
    <source>
        <dbReference type="Proteomes" id="UP001371456"/>
    </source>
</evidence>
<reference evidence="1 2" key="1">
    <citation type="submission" date="2024-02" db="EMBL/GenBank/DDBJ databases">
        <title>de novo genome assembly of Solanum bulbocastanum strain 11H21.</title>
        <authorList>
            <person name="Hosaka A.J."/>
        </authorList>
    </citation>
    <scope>NUCLEOTIDE SEQUENCE [LARGE SCALE GENOMIC DNA]</scope>
    <source>
        <tissue evidence="1">Young leaves</tissue>
    </source>
</reference>
<proteinExistence type="predicted"/>
<organism evidence="1 2">
    <name type="scientific">Solanum bulbocastanum</name>
    <name type="common">Wild potato</name>
    <dbReference type="NCBI Taxonomy" id="147425"/>
    <lineage>
        <taxon>Eukaryota</taxon>
        <taxon>Viridiplantae</taxon>
        <taxon>Streptophyta</taxon>
        <taxon>Embryophyta</taxon>
        <taxon>Tracheophyta</taxon>
        <taxon>Spermatophyta</taxon>
        <taxon>Magnoliopsida</taxon>
        <taxon>eudicotyledons</taxon>
        <taxon>Gunneridae</taxon>
        <taxon>Pentapetalae</taxon>
        <taxon>asterids</taxon>
        <taxon>lamiids</taxon>
        <taxon>Solanales</taxon>
        <taxon>Solanaceae</taxon>
        <taxon>Solanoideae</taxon>
        <taxon>Solaneae</taxon>
        <taxon>Solanum</taxon>
    </lineage>
</organism>
<sequence length="88" mass="10592">MTGITWLKSLLFTLVNRMKHSVFEQNHPLLVKNPHVLVPFLEHTLYVDGRVPDFYHLLLHLDFWQLMCHLLHCQNLFRIQKPNLFTWG</sequence>
<evidence type="ECO:0000313" key="1">
    <source>
        <dbReference type="EMBL" id="KAK6793258.1"/>
    </source>
</evidence>
<name>A0AAN8YLE1_SOLBU</name>
<dbReference type="Proteomes" id="UP001371456">
    <property type="component" value="Unassembled WGS sequence"/>
</dbReference>
<dbReference type="EMBL" id="JBANQN010000003">
    <property type="protein sequence ID" value="KAK6793258.1"/>
    <property type="molecule type" value="Genomic_DNA"/>
</dbReference>
<dbReference type="Gene3D" id="3.40.50.300">
    <property type="entry name" value="P-loop containing nucleotide triphosphate hydrolases"/>
    <property type="match status" value="1"/>
</dbReference>